<evidence type="ECO:0000256" key="2">
    <source>
        <dbReference type="SAM" id="Phobius"/>
    </source>
</evidence>
<reference evidence="4" key="1">
    <citation type="submission" date="2012-09" db="EMBL/GenBank/DDBJ databases">
        <authorList>
            <person name="Martin A.A."/>
        </authorList>
    </citation>
    <scope>NUCLEOTIDE SEQUENCE</scope>
</reference>
<protein>
    <submittedName>
        <fullName evidence="5">MFS domain-containing protein</fullName>
    </submittedName>
</protein>
<keyword evidence="2" id="KW-0812">Transmembrane</keyword>
<evidence type="ECO:0000313" key="4">
    <source>
        <dbReference type="Proteomes" id="UP000035642"/>
    </source>
</evidence>
<dbReference type="InterPro" id="IPR036259">
    <property type="entry name" value="MFS_trans_sf"/>
</dbReference>
<dbReference type="InterPro" id="IPR020846">
    <property type="entry name" value="MFS_dom"/>
</dbReference>
<evidence type="ECO:0000256" key="1">
    <source>
        <dbReference type="ARBA" id="ARBA00004141"/>
    </source>
</evidence>
<name>A0A0K0D3T1_ANGCA</name>
<dbReference type="Proteomes" id="UP000035642">
    <property type="component" value="Unassembled WGS sequence"/>
</dbReference>
<organism evidence="4 5">
    <name type="scientific">Angiostrongylus cantonensis</name>
    <name type="common">Rat lungworm</name>
    <dbReference type="NCBI Taxonomy" id="6313"/>
    <lineage>
        <taxon>Eukaryota</taxon>
        <taxon>Metazoa</taxon>
        <taxon>Ecdysozoa</taxon>
        <taxon>Nematoda</taxon>
        <taxon>Chromadorea</taxon>
        <taxon>Rhabditida</taxon>
        <taxon>Rhabditina</taxon>
        <taxon>Rhabditomorpha</taxon>
        <taxon>Strongyloidea</taxon>
        <taxon>Metastrongylidae</taxon>
        <taxon>Angiostrongylus</taxon>
    </lineage>
</organism>
<dbReference type="GO" id="GO:0016020">
    <property type="term" value="C:membrane"/>
    <property type="evidence" value="ECO:0007669"/>
    <property type="project" value="UniProtKB-SubCell"/>
</dbReference>
<dbReference type="Pfam" id="PF07690">
    <property type="entry name" value="MFS_1"/>
    <property type="match status" value="1"/>
</dbReference>
<reference evidence="5" key="2">
    <citation type="submission" date="2017-02" db="UniProtKB">
        <authorList>
            <consortium name="WormBaseParasite"/>
        </authorList>
    </citation>
    <scope>IDENTIFICATION</scope>
</reference>
<dbReference type="STRING" id="6313.A0A0K0D3T1"/>
<dbReference type="WBParaSite" id="ACAC_0000472601-mRNA-1">
    <property type="protein sequence ID" value="ACAC_0000472601-mRNA-1"/>
    <property type="gene ID" value="ACAC_0000472601"/>
</dbReference>
<comment type="subcellular location">
    <subcellularLocation>
        <location evidence="1">Membrane</location>
        <topology evidence="1">Multi-pass membrane protein</topology>
    </subcellularLocation>
</comment>
<dbReference type="PANTHER" id="PTHR45757:SF11">
    <property type="entry name" value="MAJOR FACILITATOR SUPERFAMILY (MFS) PROFILE DOMAIN-CONTAINING PROTEIN"/>
    <property type="match status" value="1"/>
</dbReference>
<sequence>MAIIFVSFGAIASQWSVLKESATYIAILSCSTQLAAVITMPLAGVFCESLGWRSLYYLLGTFGVLSTVAFLFLYRDDPKKHRYDAVKDQIVKRVKVSSGPMKWRLLAGEPCAHVGDGSKHVPQKRAFYV</sequence>
<feature type="transmembrane region" description="Helical" evidence="2">
    <location>
        <begin position="21"/>
        <end position="43"/>
    </location>
</feature>
<evidence type="ECO:0000313" key="5">
    <source>
        <dbReference type="WBParaSite" id="ACAC_0000472601-mRNA-1"/>
    </source>
</evidence>
<dbReference type="SUPFAM" id="SSF103473">
    <property type="entry name" value="MFS general substrate transporter"/>
    <property type="match status" value="1"/>
</dbReference>
<dbReference type="InterPro" id="IPR011701">
    <property type="entry name" value="MFS"/>
</dbReference>
<feature type="transmembrane region" description="Helical" evidence="2">
    <location>
        <begin position="55"/>
        <end position="74"/>
    </location>
</feature>
<accession>A0A0K0D3T1</accession>
<dbReference type="PANTHER" id="PTHR45757">
    <property type="entry name" value="PROTEIN CBG23364-RELATED"/>
    <property type="match status" value="1"/>
</dbReference>
<keyword evidence="4" id="KW-1185">Reference proteome</keyword>
<evidence type="ECO:0000259" key="3">
    <source>
        <dbReference type="PROSITE" id="PS50850"/>
    </source>
</evidence>
<dbReference type="AlphaFoldDB" id="A0A0K0D3T1"/>
<dbReference type="Gene3D" id="1.20.1250.20">
    <property type="entry name" value="MFS general substrate transporter like domains"/>
    <property type="match status" value="1"/>
</dbReference>
<feature type="domain" description="Major facilitator superfamily (MFS) profile" evidence="3">
    <location>
        <begin position="1"/>
        <end position="129"/>
    </location>
</feature>
<dbReference type="GO" id="GO:0022857">
    <property type="term" value="F:transmembrane transporter activity"/>
    <property type="evidence" value="ECO:0007669"/>
    <property type="project" value="InterPro"/>
</dbReference>
<keyword evidence="2" id="KW-0472">Membrane</keyword>
<keyword evidence="2" id="KW-1133">Transmembrane helix</keyword>
<proteinExistence type="predicted"/>
<dbReference type="PROSITE" id="PS50850">
    <property type="entry name" value="MFS"/>
    <property type="match status" value="1"/>
</dbReference>